<feature type="compositionally biased region" description="Polar residues" evidence="1">
    <location>
        <begin position="263"/>
        <end position="272"/>
    </location>
</feature>
<sequence>MAGRSLTPAEIYEQVTGGQGAESLGETRKTAEDLSQRLVERIDEIAALAEKVRAGWHGVTAEESASATAPLMAASAAISANLGFARTAADGQVSAFHAVKNTVKPIGDRPEISVQDVYDLLHGKPGYFGKLHQWQADAQHNIDAYTGYHSATGTNSDRIPAHYAELSDTGASIGLASTSTPRKPVEAPGGPGGEPPDGRGPRAVEPPPGVAGPAAEPAGPVPKRREPVPATRGDRPSTHAGRRGPDPTGSGSPATPSEAAKQSDATHTSSYRPSPIALPPGYQFGPSGQPINPLATEFDPVPGSGYDFSSPGGNPNGGQGSGNRVGARAPGEPAPARGGQAGTPGAAGKNGNLVGNGISGKSKEKDKERTAPPYLRETDPDVFGGSDGKPTPPVIGDRPVR</sequence>
<dbReference type="RefSeq" id="WP_182889930.1">
    <property type="nucleotide sequence ID" value="NZ_JACGZW010000002.1"/>
</dbReference>
<comment type="caution">
    <text evidence="2">The sequence shown here is derived from an EMBL/GenBank/DDBJ whole genome shotgun (WGS) entry which is preliminary data.</text>
</comment>
<feature type="compositionally biased region" description="Basic and acidic residues" evidence="1">
    <location>
        <begin position="361"/>
        <end position="370"/>
    </location>
</feature>
<feature type="compositionally biased region" description="Basic and acidic residues" evidence="1">
    <location>
        <begin position="223"/>
        <end position="237"/>
    </location>
</feature>
<feature type="region of interest" description="Disordered" evidence="1">
    <location>
        <begin position="1"/>
        <end position="29"/>
    </location>
</feature>
<evidence type="ECO:0000256" key="1">
    <source>
        <dbReference type="SAM" id="MobiDB-lite"/>
    </source>
</evidence>
<protein>
    <recommendedName>
        <fullName evidence="4">PPE family protein</fullName>
    </recommendedName>
</protein>
<evidence type="ECO:0000313" key="2">
    <source>
        <dbReference type="EMBL" id="MBB1152762.1"/>
    </source>
</evidence>
<feature type="compositionally biased region" description="Gly residues" evidence="1">
    <location>
        <begin position="314"/>
        <end position="323"/>
    </location>
</feature>
<gene>
    <name evidence="2" type="ORF">H4281_06445</name>
</gene>
<feature type="region of interest" description="Disordered" evidence="1">
    <location>
        <begin position="173"/>
        <end position="401"/>
    </location>
</feature>
<dbReference type="AlphaFoldDB" id="A0A7W3VU73"/>
<dbReference type="Proteomes" id="UP000526734">
    <property type="component" value="Unassembled WGS sequence"/>
</dbReference>
<feature type="compositionally biased region" description="Low complexity" evidence="1">
    <location>
        <begin position="324"/>
        <end position="338"/>
    </location>
</feature>
<dbReference type="EMBL" id="JACGZW010000002">
    <property type="protein sequence ID" value="MBB1152762.1"/>
    <property type="molecule type" value="Genomic_DNA"/>
</dbReference>
<evidence type="ECO:0008006" key="4">
    <source>
        <dbReference type="Google" id="ProtNLM"/>
    </source>
</evidence>
<dbReference type="SUPFAM" id="SSF140459">
    <property type="entry name" value="PE/PPE dimer-like"/>
    <property type="match status" value="1"/>
</dbReference>
<dbReference type="Gene3D" id="1.20.1260.20">
    <property type="entry name" value="PPE superfamily"/>
    <property type="match status" value="1"/>
</dbReference>
<proteinExistence type="predicted"/>
<reference evidence="2 3" key="1">
    <citation type="submission" date="2020-08" db="EMBL/GenBank/DDBJ databases">
        <title>Amycolatopsis sp. nov. DR6-1 isolated from Dendrobium heterocarpum.</title>
        <authorList>
            <person name="Tedsree N."/>
            <person name="Kuncharoen N."/>
            <person name="Likhitwitayawuid K."/>
            <person name="Tanasupawat S."/>
        </authorList>
    </citation>
    <scope>NUCLEOTIDE SEQUENCE [LARGE SCALE GENOMIC DNA]</scope>
    <source>
        <strain evidence="2 3">DR6-1</strain>
    </source>
</reference>
<accession>A0A7W3VU73</accession>
<dbReference type="InterPro" id="IPR038332">
    <property type="entry name" value="PPE_sf"/>
</dbReference>
<organism evidence="2 3">
    <name type="scientific">Amycolatopsis dendrobii</name>
    <dbReference type="NCBI Taxonomy" id="2760662"/>
    <lineage>
        <taxon>Bacteria</taxon>
        <taxon>Bacillati</taxon>
        <taxon>Actinomycetota</taxon>
        <taxon>Actinomycetes</taxon>
        <taxon>Pseudonocardiales</taxon>
        <taxon>Pseudonocardiaceae</taxon>
        <taxon>Amycolatopsis</taxon>
    </lineage>
</organism>
<evidence type="ECO:0000313" key="3">
    <source>
        <dbReference type="Proteomes" id="UP000526734"/>
    </source>
</evidence>
<name>A0A7W3VU73_9PSEU</name>
<keyword evidence="3" id="KW-1185">Reference proteome</keyword>